<dbReference type="InterPro" id="IPR036282">
    <property type="entry name" value="Glutathione-S-Trfase_C_sf"/>
</dbReference>
<dbReference type="PANTHER" id="PTHR42673:SF21">
    <property type="entry name" value="GLUTATHIONE S-TRANSFERASE YFCF"/>
    <property type="match status" value="1"/>
</dbReference>
<gene>
    <name evidence="3" type="ORF">K7G82_26260</name>
</gene>
<reference evidence="3 4" key="1">
    <citation type="submission" date="2021-08" db="EMBL/GenBank/DDBJ databases">
        <authorList>
            <person name="Tuo L."/>
        </authorList>
    </citation>
    <scope>NUCLEOTIDE SEQUENCE [LARGE SCALE GENOMIC DNA]</scope>
    <source>
        <strain evidence="3 4">JCM 31229</strain>
    </source>
</reference>
<accession>A0ABS7PWU4</accession>
<proteinExistence type="predicted"/>
<dbReference type="Gene3D" id="1.20.1050.10">
    <property type="match status" value="1"/>
</dbReference>
<keyword evidence="4" id="KW-1185">Reference proteome</keyword>
<feature type="domain" description="GST C-terminal" evidence="2">
    <location>
        <begin position="82"/>
        <end position="216"/>
    </location>
</feature>
<dbReference type="Pfam" id="PF13417">
    <property type="entry name" value="GST_N_3"/>
    <property type="match status" value="1"/>
</dbReference>
<comment type="caution">
    <text evidence="3">The sequence shown here is derived from an EMBL/GenBank/DDBJ whole genome shotgun (WGS) entry which is preliminary data.</text>
</comment>
<dbReference type="InterPro" id="IPR036249">
    <property type="entry name" value="Thioredoxin-like_sf"/>
</dbReference>
<dbReference type="InterPro" id="IPR010987">
    <property type="entry name" value="Glutathione-S-Trfase_C-like"/>
</dbReference>
<evidence type="ECO:0000259" key="1">
    <source>
        <dbReference type="PROSITE" id="PS50404"/>
    </source>
</evidence>
<dbReference type="CDD" id="cd00570">
    <property type="entry name" value="GST_N_family"/>
    <property type="match status" value="1"/>
</dbReference>
<dbReference type="PROSITE" id="PS50405">
    <property type="entry name" value="GST_CTER"/>
    <property type="match status" value="1"/>
</dbReference>
<sequence length="246" mass="27392">MLIIGNHVSPYVRKVLVALALKGVDYEIDPIVPFFGNDRFSEISPLRRIPVMIDGDLTLCDSTVICEYLDDAYPGHPLKPADPADRARARWIEEFADSRLGDLMIWRLFFQKRVKPFVFREPTDEALVARTIEADLPAAFDYLEPLMPPAGWLFGDRPGIAEISLAAFFRNAELAGWTFDGARWPLLAALVGRTAALPAFQALRPCEDVLLRTRPLEQRAALAELGVSIAAETHGGERPRPGIMPI</sequence>
<dbReference type="SFLD" id="SFLDS00019">
    <property type="entry name" value="Glutathione_Transferase_(cytos"/>
    <property type="match status" value="1"/>
</dbReference>
<dbReference type="PANTHER" id="PTHR42673">
    <property type="entry name" value="MALEYLACETOACETATE ISOMERASE"/>
    <property type="match status" value="1"/>
</dbReference>
<dbReference type="InterPro" id="IPR004045">
    <property type="entry name" value="Glutathione_S-Trfase_N"/>
</dbReference>
<evidence type="ECO:0000313" key="3">
    <source>
        <dbReference type="EMBL" id="MBY8825834.1"/>
    </source>
</evidence>
<dbReference type="Proteomes" id="UP000706039">
    <property type="component" value="Unassembled WGS sequence"/>
</dbReference>
<protein>
    <submittedName>
        <fullName evidence="3">Glutathione S-transferase family protein</fullName>
    </submittedName>
</protein>
<organism evidence="3 4">
    <name type="scientific">Sphingomonas colocasiae</name>
    <dbReference type="NCBI Taxonomy" id="1848973"/>
    <lineage>
        <taxon>Bacteria</taxon>
        <taxon>Pseudomonadati</taxon>
        <taxon>Pseudomonadota</taxon>
        <taxon>Alphaproteobacteria</taxon>
        <taxon>Sphingomonadales</taxon>
        <taxon>Sphingomonadaceae</taxon>
        <taxon>Sphingomonas</taxon>
    </lineage>
</organism>
<dbReference type="CDD" id="cd00299">
    <property type="entry name" value="GST_C_family"/>
    <property type="match status" value="1"/>
</dbReference>
<evidence type="ECO:0000259" key="2">
    <source>
        <dbReference type="PROSITE" id="PS50405"/>
    </source>
</evidence>
<dbReference type="InterPro" id="IPR040079">
    <property type="entry name" value="Glutathione_S-Trfase"/>
</dbReference>
<dbReference type="SUPFAM" id="SSF47616">
    <property type="entry name" value="GST C-terminal domain-like"/>
    <property type="match status" value="1"/>
</dbReference>
<feature type="domain" description="GST N-terminal" evidence="1">
    <location>
        <begin position="1"/>
        <end position="77"/>
    </location>
</feature>
<dbReference type="RefSeq" id="WP_222992927.1">
    <property type="nucleotide sequence ID" value="NZ_JAINVV010000013.1"/>
</dbReference>
<dbReference type="SUPFAM" id="SSF52833">
    <property type="entry name" value="Thioredoxin-like"/>
    <property type="match status" value="1"/>
</dbReference>
<name>A0ABS7PWU4_9SPHN</name>
<dbReference type="Gene3D" id="3.40.30.10">
    <property type="entry name" value="Glutaredoxin"/>
    <property type="match status" value="1"/>
</dbReference>
<dbReference type="PROSITE" id="PS50404">
    <property type="entry name" value="GST_NTER"/>
    <property type="match status" value="1"/>
</dbReference>
<dbReference type="SFLD" id="SFLDG00358">
    <property type="entry name" value="Main_(cytGST)"/>
    <property type="match status" value="1"/>
</dbReference>
<evidence type="ECO:0000313" key="4">
    <source>
        <dbReference type="Proteomes" id="UP000706039"/>
    </source>
</evidence>
<dbReference type="EMBL" id="JAINVV010000013">
    <property type="protein sequence ID" value="MBY8825834.1"/>
    <property type="molecule type" value="Genomic_DNA"/>
</dbReference>